<dbReference type="PANTHER" id="PTHR30061:SF50">
    <property type="entry name" value="MALTOSE_MALTODEXTRIN-BINDING PERIPLASMIC PROTEIN"/>
    <property type="match status" value="1"/>
</dbReference>
<comment type="similarity">
    <text evidence="1">Belongs to the bacterial solute-binding protein 1 family.</text>
</comment>
<gene>
    <name evidence="4" type="ORF">UT64_C0003G0023</name>
</gene>
<dbReference type="EMBL" id="LBXO01000003">
    <property type="protein sequence ID" value="KKR33802.1"/>
    <property type="molecule type" value="Genomic_DNA"/>
</dbReference>
<reference evidence="4 5" key="1">
    <citation type="journal article" date="2015" name="Nature">
        <title>rRNA introns, odd ribosomes, and small enigmatic genomes across a large radiation of phyla.</title>
        <authorList>
            <person name="Brown C.T."/>
            <person name="Hug L.A."/>
            <person name="Thomas B.C."/>
            <person name="Sharon I."/>
            <person name="Castelle C.J."/>
            <person name="Singh A."/>
            <person name="Wilkins M.J."/>
            <person name="Williams K.H."/>
            <person name="Banfield J.F."/>
        </authorList>
    </citation>
    <scope>NUCLEOTIDE SEQUENCE [LARGE SCALE GENOMIC DNA]</scope>
</reference>
<dbReference type="Gene3D" id="3.40.190.10">
    <property type="entry name" value="Periplasmic binding protein-like II"/>
    <property type="match status" value="1"/>
</dbReference>
<evidence type="ECO:0000313" key="5">
    <source>
        <dbReference type="Proteomes" id="UP000034137"/>
    </source>
</evidence>
<dbReference type="SUPFAM" id="SSF53850">
    <property type="entry name" value="Periplasmic binding protein-like II"/>
    <property type="match status" value="1"/>
</dbReference>
<protein>
    <submittedName>
        <fullName evidence="4">Extracellular solute-binding protein family 1</fullName>
    </submittedName>
</protein>
<evidence type="ECO:0000256" key="2">
    <source>
        <dbReference type="ARBA" id="ARBA00022448"/>
    </source>
</evidence>
<dbReference type="PROSITE" id="PS51257">
    <property type="entry name" value="PROKAR_LIPOPROTEIN"/>
    <property type="match status" value="1"/>
</dbReference>
<keyword evidence="3" id="KW-0732">Signal</keyword>
<keyword evidence="2" id="KW-0813">Transport</keyword>
<evidence type="ECO:0000256" key="3">
    <source>
        <dbReference type="ARBA" id="ARBA00022729"/>
    </source>
</evidence>
<dbReference type="Proteomes" id="UP000034137">
    <property type="component" value="Unassembled WGS sequence"/>
</dbReference>
<proteinExistence type="inferred from homology"/>
<dbReference type="InterPro" id="IPR006059">
    <property type="entry name" value="SBP"/>
</dbReference>
<dbReference type="GO" id="GO:0015768">
    <property type="term" value="P:maltose transport"/>
    <property type="evidence" value="ECO:0007669"/>
    <property type="project" value="TreeGrafter"/>
</dbReference>
<dbReference type="GO" id="GO:0042956">
    <property type="term" value="P:maltodextrin transmembrane transport"/>
    <property type="evidence" value="ECO:0007669"/>
    <property type="project" value="TreeGrafter"/>
</dbReference>
<evidence type="ECO:0000313" key="4">
    <source>
        <dbReference type="EMBL" id="KKR33802.1"/>
    </source>
</evidence>
<evidence type="ECO:0000256" key="1">
    <source>
        <dbReference type="ARBA" id="ARBA00008520"/>
    </source>
</evidence>
<dbReference type="Pfam" id="PF01547">
    <property type="entry name" value="SBP_bac_1"/>
    <property type="match status" value="1"/>
</dbReference>
<dbReference type="PANTHER" id="PTHR30061">
    <property type="entry name" value="MALTOSE-BINDING PERIPLASMIC PROTEIN"/>
    <property type="match status" value="1"/>
</dbReference>
<dbReference type="AlphaFoldDB" id="A0A0G0T7I0"/>
<name>A0A0G0T7I0_9BACT</name>
<accession>A0A0G0T7I0</accession>
<sequence length="464" mass="53080">MRKKIIVIFLLNIFVLTSGFGCKLQSKEVKEAMKPITLSYWRVWDDEDAFTEMIANYQKIHPNINIEYRKFRYDEYEQELINALSEDRGPDIFSIPNTWMKNYENKIAPMPDSITMAYPVIKGTIKKETIIEMRTNKSLSLKELKNNFVDVVTSDVVIKVNDEKTGTSKDRVFGLPLFVDTLAMFYNKDLFNNGGIAEPPAYWNRIFQQYVKKLTKQNTKGEIIQSGVALGGSTNVERANDILSVLMMQNGAVMMNENEQVMFNTIPPGHSDQYNPGLEALRFYTDFANPAKEVYSWNKELDNSLKMFTQNNLAIMFGYAYHLPIIRADAPKLNFAVAKLPQIENSGKTMNFANYWVESVSKKSKYIDESWDFIQFITKAEQVKSYLDKTKKPTALRALVDKQIEDQDIGVFAEQVLTAKSWYHGKGASAEEKIIHEMVDSVNAGASIEESINLAARRVQQTVK</sequence>
<organism evidence="4 5">
    <name type="scientific">Candidatus Falkowbacteria bacterium GW2011_GWF2_39_8</name>
    <dbReference type="NCBI Taxonomy" id="1618642"/>
    <lineage>
        <taxon>Bacteria</taxon>
        <taxon>Candidatus Falkowiibacteriota</taxon>
    </lineage>
</organism>
<dbReference type="GO" id="GO:0055052">
    <property type="term" value="C:ATP-binding cassette (ABC) transporter complex, substrate-binding subunit-containing"/>
    <property type="evidence" value="ECO:0007669"/>
    <property type="project" value="TreeGrafter"/>
</dbReference>
<dbReference type="GO" id="GO:1901982">
    <property type="term" value="F:maltose binding"/>
    <property type="evidence" value="ECO:0007669"/>
    <property type="project" value="TreeGrafter"/>
</dbReference>
<comment type="caution">
    <text evidence="4">The sequence shown here is derived from an EMBL/GenBank/DDBJ whole genome shotgun (WGS) entry which is preliminary data.</text>
</comment>